<sequence>MFLPMRKVIIYEKDDRHFSCYSSRKHSWPQRAKYSAARTLFCGFQKLRPACHPQSEKNFAGRNSQPHCDLVRFRDPDLKLEDFCAIMQSTTRLGNNLKLKNLGESYSNSIFV</sequence>
<dbReference type="Proteomes" id="UP000887565">
    <property type="component" value="Unplaced"/>
</dbReference>
<name>A0A915HLE9_ROMCU</name>
<reference evidence="2" key="1">
    <citation type="submission" date="2022-11" db="UniProtKB">
        <authorList>
            <consortium name="WormBaseParasite"/>
        </authorList>
    </citation>
    <scope>IDENTIFICATION</scope>
</reference>
<evidence type="ECO:0000313" key="2">
    <source>
        <dbReference type="WBParaSite" id="nRc.2.0.1.t02798-RA"/>
    </source>
</evidence>
<accession>A0A915HLE9</accession>
<dbReference type="WBParaSite" id="nRc.2.0.1.t02798-RA">
    <property type="protein sequence ID" value="nRc.2.0.1.t02798-RA"/>
    <property type="gene ID" value="nRc.2.0.1.g02798"/>
</dbReference>
<evidence type="ECO:0000313" key="1">
    <source>
        <dbReference type="Proteomes" id="UP000887565"/>
    </source>
</evidence>
<proteinExistence type="predicted"/>
<keyword evidence="1" id="KW-1185">Reference proteome</keyword>
<organism evidence="1 2">
    <name type="scientific">Romanomermis culicivorax</name>
    <name type="common">Nematode worm</name>
    <dbReference type="NCBI Taxonomy" id="13658"/>
    <lineage>
        <taxon>Eukaryota</taxon>
        <taxon>Metazoa</taxon>
        <taxon>Ecdysozoa</taxon>
        <taxon>Nematoda</taxon>
        <taxon>Enoplea</taxon>
        <taxon>Dorylaimia</taxon>
        <taxon>Mermithida</taxon>
        <taxon>Mermithoidea</taxon>
        <taxon>Mermithidae</taxon>
        <taxon>Romanomermis</taxon>
    </lineage>
</organism>
<protein>
    <submittedName>
        <fullName evidence="2">Uncharacterized protein</fullName>
    </submittedName>
</protein>
<dbReference type="AlphaFoldDB" id="A0A915HLE9"/>